<evidence type="ECO:0000259" key="5">
    <source>
        <dbReference type="SMART" id="SM00822"/>
    </source>
</evidence>
<dbReference type="InterPro" id="IPR057326">
    <property type="entry name" value="KR_dom"/>
</dbReference>
<dbReference type="SMART" id="SM00822">
    <property type="entry name" value="PKS_KR"/>
    <property type="match status" value="1"/>
</dbReference>
<dbReference type="OrthoDB" id="9808814at2"/>
<dbReference type="PANTHER" id="PTHR44196">
    <property type="entry name" value="DEHYDROGENASE/REDUCTASE SDR FAMILY MEMBER 7B"/>
    <property type="match status" value="1"/>
</dbReference>
<keyword evidence="2" id="KW-0560">Oxidoreductase</keyword>
<dbReference type="InterPro" id="IPR036291">
    <property type="entry name" value="NAD(P)-bd_dom_sf"/>
</dbReference>
<dbReference type="GO" id="GO:0016020">
    <property type="term" value="C:membrane"/>
    <property type="evidence" value="ECO:0007669"/>
    <property type="project" value="TreeGrafter"/>
</dbReference>
<dbReference type="PIRSF" id="PIRSF000126">
    <property type="entry name" value="11-beta-HSD1"/>
    <property type="match status" value="1"/>
</dbReference>
<feature type="region of interest" description="Disordered" evidence="4">
    <location>
        <begin position="1"/>
        <end position="29"/>
    </location>
</feature>
<dbReference type="Proteomes" id="UP000221860">
    <property type="component" value="Unassembled WGS sequence"/>
</dbReference>
<dbReference type="PANTHER" id="PTHR44196:SF2">
    <property type="entry name" value="SHORT-CHAIN DEHYDROGENASE-RELATED"/>
    <property type="match status" value="1"/>
</dbReference>
<evidence type="ECO:0000256" key="2">
    <source>
        <dbReference type="ARBA" id="ARBA00023002"/>
    </source>
</evidence>
<accession>A0A2G1MDB9</accession>
<proteinExistence type="inferred from homology"/>
<keyword evidence="7" id="KW-1185">Reference proteome</keyword>
<comment type="caution">
    <text evidence="6">The sequence shown here is derived from an EMBL/GenBank/DDBJ whole genome shotgun (WGS) entry which is preliminary data.</text>
</comment>
<dbReference type="Gene3D" id="3.40.50.720">
    <property type="entry name" value="NAD(P)-binding Rossmann-like Domain"/>
    <property type="match status" value="1"/>
</dbReference>
<dbReference type="PRINTS" id="PR00081">
    <property type="entry name" value="GDHRDH"/>
</dbReference>
<sequence>MDGRQGAAGREGAGRMSGNTQIRKGHGDLVPQSRGWTLITGASSGLGAEFARIAARGGRRLILSARSEDRLEKLASELRERVEVVVIPADLARPGAAERLWREASEGRRIEILVNNAGLGLNRRFGDGGVEEAEKLVAVNVSAATVLMQAAVGHMRREGAGHILNVASVAAFVPGPGMAVYHATKAYLLSLSDAVTAELQAEDSDVAITALCPGPVETGFFDAAGMSSDGPSGPMRPARARDVAQAGWEAMLARRQTVVPGGMTRLAAFAGRVLPRGLTARIAGRAYGKA</sequence>
<name>A0A2G1MDB9_9RHOB</name>
<dbReference type="EMBL" id="NQWH01000026">
    <property type="protein sequence ID" value="PHP26753.1"/>
    <property type="molecule type" value="Genomic_DNA"/>
</dbReference>
<protein>
    <recommendedName>
        <fullName evidence="5">Ketoreductase domain-containing protein</fullName>
    </recommendedName>
</protein>
<evidence type="ECO:0000313" key="7">
    <source>
        <dbReference type="Proteomes" id="UP000221860"/>
    </source>
</evidence>
<feature type="domain" description="Ketoreductase" evidence="5">
    <location>
        <begin position="35"/>
        <end position="219"/>
    </location>
</feature>
<evidence type="ECO:0000256" key="1">
    <source>
        <dbReference type="ARBA" id="ARBA00006484"/>
    </source>
</evidence>
<dbReference type="Pfam" id="PF00106">
    <property type="entry name" value="adh_short"/>
    <property type="match status" value="1"/>
</dbReference>
<comment type="similarity">
    <text evidence="1 3">Belongs to the short-chain dehydrogenases/reductases (SDR) family.</text>
</comment>
<evidence type="ECO:0000313" key="6">
    <source>
        <dbReference type="EMBL" id="PHP26753.1"/>
    </source>
</evidence>
<organism evidence="6 7">
    <name type="scientific">Limimaricola cinnabarinus</name>
    <dbReference type="NCBI Taxonomy" id="1125964"/>
    <lineage>
        <taxon>Bacteria</taxon>
        <taxon>Pseudomonadati</taxon>
        <taxon>Pseudomonadota</taxon>
        <taxon>Alphaproteobacteria</taxon>
        <taxon>Rhodobacterales</taxon>
        <taxon>Paracoccaceae</taxon>
        <taxon>Limimaricola</taxon>
    </lineage>
</organism>
<gene>
    <name evidence="6" type="ORF">CJ301_14765</name>
</gene>
<dbReference type="GO" id="GO:0016491">
    <property type="term" value="F:oxidoreductase activity"/>
    <property type="evidence" value="ECO:0007669"/>
    <property type="project" value="UniProtKB-KW"/>
</dbReference>
<feature type="compositionally biased region" description="Low complexity" evidence="4">
    <location>
        <begin position="1"/>
        <end position="10"/>
    </location>
</feature>
<dbReference type="InterPro" id="IPR002347">
    <property type="entry name" value="SDR_fam"/>
</dbReference>
<dbReference type="AlphaFoldDB" id="A0A2G1MDB9"/>
<dbReference type="SUPFAM" id="SSF51735">
    <property type="entry name" value="NAD(P)-binding Rossmann-fold domains"/>
    <property type="match status" value="1"/>
</dbReference>
<reference evidence="6 7" key="1">
    <citation type="submission" date="2017-08" db="EMBL/GenBank/DDBJ databases">
        <title>Draft Genome Sequence of Loktanella cinnabarina Strain XM1, Isolated from Coastal Surface Water.</title>
        <authorList>
            <person name="Ma R."/>
            <person name="Wang J."/>
            <person name="Wang Q."/>
            <person name="Ma Z."/>
            <person name="Li J."/>
            <person name="Chen L."/>
        </authorList>
    </citation>
    <scope>NUCLEOTIDE SEQUENCE [LARGE SCALE GENOMIC DNA]</scope>
    <source>
        <strain evidence="6 7">XM1</strain>
    </source>
</reference>
<evidence type="ECO:0000256" key="3">
    <source>
        <dbReference type="RuleBase" id="RU000363"/>
    </source>
</evidence>
<evidence type="ECO:0000256" key="4">
    <source>
        <dbReference type="SAM" id="MobiDB-lite"/>
    </source>
</evidence>
<dbReference type="PRINTS" id="PR00080">
    <property type="entry name" value="SDRFAMILY"/>
</dbReference>